<evidence type="ECO:0000256" key="5">
    <source>
        <dbReference type="SAM" id="Phobius"/>
    </source>
</evidence>
<dbReference type="Proteomes" id="UP001161438">
    <property type="component" value="Chromosome 16"/>
</dbReference>
<dbReference type="RefSeq" id="XP_056080052.1">
    <property type="nucleotide sequence ID" value="XM_056226322.1"/>
</dbReference>
<evidence type="ECO:0000256" key="2">
    <source>
        <dbReference type="ARBA" id="ARBA00022692"/>
    </source>
</evidence>
<dbReference type="Pfam" id="PF15701">
    <property type="entry name" value="DUF4668"/>
    <property type="match status" value="1"/>
</dbReference>
<keyword evidence="3 5" id="KW-1133">Transmembrane helix</keyword>
<keyword evidence="4 5" id="KW-0472">Membrane</keyword>
<feature type="transmembrane region" description="Helical" evidence="5">
    <location>
        <begin position="159"/>
        <end position="178"/>
    </location>
</feature>
<dbReference type="AlphaFoldDB" id="A0AA35IVK6"/>
<feature type="transmembrane region" description="Helical" evidence="5">
    <location>
        <begin position="57"/>
        <end position="76"/>
    </location>
</feature>
<keyword evidence="7" id="KW-1185">Reference proteome</keyword>
<evidence type="ECO:0000256" key="4">
    <source>
        <dbReference type="ARBA" id="ARBA00023136"/>
    </source>
</evidence>
<sequence length="211" mass="24640">MQNIKVGRSGIPAIQKDTVLPSLAVRLTTKVMRLLFIAKMLQYSFISFKLWTPDTDINWIIAYSVIVSIWGFAVWMERSYRNKMNLQPPRCTKIRCSRCNTRKRYPKLFKCKQWVYFLLLFVTLTLFNFVVQLAYTAKEMITSGVDIRYEEKKIGEDEITPLLLLSLATGALIHLMIARTFKNYYLHNGPFETDNETYADEKQSVSEKVII</sequence>
<dbReference type="GeneID" id="80921860"/>
<evidence type="ECO:0008006" key="8">
    <source>
        <dbReference type="Google" id="ProtNLM"/>
    </source>
</evidence>
<accession>A0AA35IVK6</accession>
<keyword evidence="2 5" id="KW-0812">Transmembrane</keyword>
<comment type="subcellular location">
    <subcellularLocation>
        <location evidence="1">Membrane</location>
        <topology evidence="1">Multi-pass membrane protein</topology>
    </subcellularLocation>
</comment>
<reference evidence="6" key="1">
    <citation type="submission" date="2022-10" db="EMBL/GenBank/DDBJ databases">
        <authorList>
            <person name="Byrne P K."/>
        </authorList>
    </citation>
    <scope>NUCLEOTIDE SEQUENCE</scope>
    <source>
        <strain evidence="6">IFO1815</strain>
    </source>
</reference>
<evidence type="ECO:0000256" key="3">
    <source>
        <dbReference type="ARBA" id="ARBA00022989"/>
    </source>
</evidence>
<evidence type="ECO:0000313" key="7">
    <source>
        <dbReference type="Proteomes" id="UP001161438"/>
    </source>
</evidence>
<feature type="transmembrane region" description="Helical" evidence="5">
    <location>
        <begin position="114"/>
        <end position="135"/>
    </location>
</feature>
<name>A0AA35IVK6_SACMI</name>
<proteinExistence type="predicted"/>
<dbReference type="InterPro" id="IPR031427">
    <property type="entry name" value="DUF4668"/>
</dbReference>
<organism evidence="6 7">
    <name type="scientific">Saccharomyces mikatae IFO 1815</name>
    <dbReference type="NCBI Taxonomy" id="226126"/>
    <lineage>
        <taxon>Eukaryota</taxon>
        <taxon>Fungi</taxon>
        <taxon>Dikarya</taxon>
        <taxon>Ascomycota</taxon>
        <taxon>Saccharomycotina</taxon>
        <taxon>Saccharomycetes</taxon>
        <taxon>Saccharomycetales</taxon>
        <taxon>Saccharomycetaceae</taxon>
        <taxon>Saccharomyces</taxon>
    </lineage>
</organism>
<gene>
    <name evidence="6" type="primary">SMKI16G2320</name>
    <name evidence="6" type="ORF">SMKI_16G2320</name>
</gene>
<dbReference type="EMBL" id="OX365772">
    <property type="protein sequence ID" value="CAI4036935.1"/>
    <property type="molecule type" value="Genomic_DNA"/>
</dbReference>
<evidence type="ECO:0000256" key="1">
    <source>
        <dbReference type="ARBA" id="ARBA00004141"/>
    </source>
</evidence>
<dbReference type="GO" id="GO:0016020">
    <property type="term" value="C:membrane"/>
    <property type="evidence" value="ECO:0007669"/>
    <property type="project" value="UniProtKB-SubCell"/>
</dbReference>
<protein>
    <recommendedName>
        <fullName evidence="8">YPR071W-like protein</fullName>
    </recommendedName>
</protein>
<evidence type="ECO:0000313" key="6">
    <source>
        <dbReference type="EMBL" id="CAI4036935.1"/>
    </source>
</evidence>